<evidence type="ECO:0000256" key="21">
    <source>
        <dbReference type="SAM" id="Phobius"/>
    </source>
</evidence>
<keyword evidence="16 21" id="KW-0472">Membrane</keyword>
<dbReference type="InterPro" id="IPR005821">
    <property type="entry name" value="Ion_trans_dom"/>
</dbReference>
<evidence type="ECO:0000256" key="13">
    <source>
        <dbReference type="ARBA" id="ARBA00022958"/>
    </source>
</evidence>
<dbReference type="PRINTS" id="PR01459">
    <property type="entry name" value="KCNQCHANNEL"/>
</dbReference>
<feature type="region of interest" description="Disordered" evidence="20">
    <location>
        <begin position="625"/>
        <end position="668"/>
    </location>
</feature>
<feature type="compositionally biased region" description="Low complexity" evidence="20">
    <location>
        <begin position="625"/>
        <end position="634"/>
    </location>
</feature>
<evidence type="ECO:0000256" key="10">
    <source>
        <dbReference type="ARBA" id="ARBA00022826"/>
    </source>
</evidence>
<keyword evidence="6 21" id="KW-0812">Transmembrane</keyword>
<keyword evidence="10" id="KW-0631">Potassium channel</keyword>
<dbReference type="PROSITE" id="PS51195">
    <property type="entry name" value="Q_MOTIF"/>
    <property type="match status" value="1"/>
</dbReference>
<comment type="subcellular location">
    <subcellularLocation>
        <location evidence="1">Cell membrane</location>
        <topology evidence="1">Multi-pass membrane protein</topology>
    </subcellularLocation>
</comment>
<evidence type="ECO:0000256" key="12">
    <source>
        <dbReference type="ARBA" id="ARBA00022882"/>
    </source>
</evidence>
<keyword evidence="17" id="KW-0407">Ion channel</keyword>
<keyword evidence="12" id="KW-0851">Voltage-gated channel</keyword>
<evidence type="ECO:0000256" key="15">
    <source>
        <dbReference type="ARBA" id="ARBA00023065"/>
    </source>
</evidence>
<keyword evidence="13" id="KW-0630">Potassium</keyword>
<keyword evidence="9" id="KW-0347">Helicase</keyword>
<dbReference type="InterPro" id="IPR000629">
    <property type="entry name" value="RNA-helicase_DEAD-box_CS"/>
</dbReference>
<dbReference type="InterPro" id="IPR001650">
    <property type="entry name" value="Helicase_C-like"/>
</dbReference>
<evidence type="ECO:0000256" key="1">
    <source>
        <dbReference type="ARBA" id="ARBA00004651"/>
    </source>
</evidence>
<feature type="domain" description="Helicase ATP-binding" evidence="22">
    <location>
        <begin position="1113"/>
        <end position="1182"/>
    </location>
</feature>
<evidence type="ECO:0000313" key="26">
    <source>
        <dbReference type="Proteomes" id="UP001274896"/>
    </source>
</evidence>
<dbReference type="GO" id="GO:0016787">
    <property type="term" value="F:hydrolase activity"/>
    <property type="evidence" value="ECO:0007669"/>
    <property type="project" value="UniProtKB-KW"/>
</dbReference>
<reference evidence="25" key="1">
    <citation type="submission" date="2023-06" db="EMBL/GenBank/DDBJ databases">
        <title>Male Hemibagrus guttatus genome.</title>
        <authorList>
            <person name="Bian C."/>
        </authorList>
    </citation>
    <scope>NUCLEOTIDE SEQUENCE</scope>
    <source>
        <strain evidence="25">Male_cb2023</strain>
        <tissue evidence="25">Muscle</tissue>
    </source>
</reference>
<dbReference type="Pfam" id="PF00270">
    <property type="entry name" value="DEAD"/>
    <property type="match status" value="1"/>
</dbReference>
<keyword evidence="4" id="KW-1003">Cell membrane</keyword>
<dbReference type="EMBL" id="JAUCMX010000002">
    <property type="protein sequence ID" value="KAK3553516.1"/>
    <property type="molecule type" value="Genomic_DNA"/>
</dbReference>
<feature type="compositionally biased region" description="Basic and acidic residues" evidence="20">
    <location>
        <begin position="36"/>
        <end position="48"/>
    </location>
</feature>
<feature type="domain" description="Helicase C-terminal" evidence="23">
    <location>
        <begin position="1194"/>
        <end position="1361"/>
    </location>
</feature>
<keyword evidence="15" id="KW-0406">Ion transport</keyword>
<evidence type="ECO:0000313" key="25">
    <source>
        <dbReference type="EMBL" id="KAK3553516.1"/>
    </source>
</evidence>
<evidence type="ECO:0000256" key="11">
    <source>
        <dbReference type="ARBA" id="ARBA00022840"/>
    </source>
</evidence>
<organism evidence="25 26">
    <name type="scientific">Hemibagrus guttatus</name>
    <dbReference type="NCBI Taxonomy" id="175788"/>
    <lineage>
        <taxon>Eukaryota</taxon>
        <taxon>Metazoa</taxon>
        <taxon>Chordata</taxon>
        <taxon>Craniata</taxon>
        <taxon>Vertebrata</taxon>
        <taxon>Euteleostomi</taxon>
        <taxon>Actinopterygii</taxon>
        <taxon>Neopterygii</taxon>
        <taxon>Teleostei</taxon>
        <taxon>Ostariophysi</taxon>
        <taxon>Siluriformes</taxon>
        <taxon>Bagridae</taxon>
        <taxon>Hemibagrus</taxon>
    </lineage>
</organism>
<evidence type="ECO:0000256" key="18">
    <source>
        <dbReference type="ARBA" id="ARBA00034430"/>
    </source>
</evidence>
<comment type="caution">
    <text evidence="25">The sequence shown here is derived from an EMBL/GenBank/DDBJ whole genome shotgun (WGS) entry which is preliminary data.</text>
</comment>
<dbReference type="GO" id="GO:0003724">
    <property type="term" value="F:RNA helicase activity"/>
    <property type="evidence" value="ECO:0007669"/>
    <property type="project" value="UniProtKB-EC"/>
</dbReference>
<keyword evidence="3" id="KW-0813">Transport</keyword>
<protein>
    <recommendedName>
        <fullName evidence="2">RNA helicase</fullName>
        <ecNumber evidence="2">3.6.4.13</ecNumber>
    </recommendedName>
</protein>
<dbReference type="PROSITE" id="PS51192">
    <property type="entry name" value="HELICASE_ATP_BIND_1"/>
    <property type="match status" value="1"/>
</dbReference>
<evidence type="ECO:0000259" key="24">
    <source>
        <dbReference type="PROSITE" id="PS51195"/>
    </source>
</evidence>
<dbReference type="InterPro" id="IPR014014">
    <property type="entry name" value="RNA_helicase_DEAD_Q_motif"/>
</dbReference>
<evidence type="ECO:0000256" key="2">
    <source>
        <dbReference type="ARBA" id="ARBA00012552"/>
    </source>
</evidence>
<feature type="transmembrane region" description="Helical" evidence="21">
    <location>
        <begin position="123"/>
        <end position="147"/>
    </location>
</feature>
<accession>A0AAE0VAM1</accession>
<keyword evidence="5" id="KW-0633">Potassium transport</keyword>
<dbReference type="SMART" id="SM00490">
    <property type="entry name" value="HELICc"/>
    <property type="match status" value="1"/>
</dbReference>
<dbReference type="InterPro" id="IPR027417">
    <property type="entry name" value="P-loop_NTPase"/>
</dbReference>
<evidence type="ECO:0000256" key="5">
    <source>
        <dbReference type="ARBA" id="ARBA00022538"/>
    </source>
</evidence>
<evidence type="ECO:0000259" key="23">
    <source>
        <dbReference type="PROSITE" id="PS51194"/>
    </source>
</evidence>
<feature type="region of interest" description="Disordered" evidence="20">
    <location>
        <begin position="790"/>
        <end position="819"/>
    </location>
</feature>
<dbReference type="SUPFAM" id="SSF52540">
    <property type="entry name" value="P-loop containing nucleoside triphosphate hydrolases"/>
    <property type="match status" value="2"/>
</dbReference>
<dbReference type="GO" id="GO:0005524">
    <property type="term" value="F:ATP binding"/>
    <property type="evidence" value="ECO:0007669"/>
    <property type="project" value="UniProtKB-KW"/>
</dbReference>
<dbReference type="FunFam" id="1.10.287.70:FF:000016">
    <property type="entry name" value="Putative potassium voltage-gated channel subfamily KQT member 2"/>
    <property type="match status" value="1"/>
</dbReference>
<feature type="transmembrane region" description="Helical" evidence="21">
    <location>
        <begin position="356"/>
        <end position="381"/>
    </location>
</feature>
<keyword evidence="8" id="KW-0378">Hydrolase</keyword>
<evidence type="ECO:0000256" key="20">
    <source>
        <dbReference type="SAM" id="MobiDB-lite"/>
    </source>
</evidence>
<dbReference type="CDD" id="cd18787">
    <property type="entry name" value="SF2_C_DEAD"/>
    <property type="match status" value="1"/>
</dbReference>
<dbReference type="Gene3D" id="1.10.287.70">
    <property type="match status" value="1"/>
</dbReference>
<keyword evidence="11" id="KW-0067">ATP-binding</keyword>
<evidence type="ECO:0000256" key="4">
    <source>
        <dbReference type="ARBA" id="ARBA00022475"/>
    </source>
</evidence>
<dbReference type="SMART" id="SM00487">
    <property type="entry name" value="DEXDc"/>
    <property type="match status" value="1"/>
</dbReference>
<name>A0AAE0VAM1_9TELE</name>
<dbReference type="Gene3D" id="3.40.50.300">
    <property type="entry name" value="P-loop containing nucleotide triphosphate hydrolases"/>
    <property type="match status" value="3"/>
</dbReference>
<feature type="compositionally biased region" description="Polar residues" evidence="20">
    <location>
        <begin position="635"/>
        <end position="645"/>
    </location>
</feature>
<evidence type="ECO:0000256" key="8">
    <source>
        <dbReference type="ARBA" id="ARBA00022801"/>
    </source>
</evidence>
<dbReference type="FunFam" id="1.20.120.350:FF:000017">
    <property type="entry name" value="potassium voltage-gated channel subfamily KQT member 1"/>
    <property type="match status" value="1"/>
</dbReference>
<dbReference type="InterPro" id="IPR014001">
    <property type="entry name" value="Helicase_ATP-bd"/>
</dbReference>
<dbReference type="PANTHER" id="PTHR47735">
    <property type="entry name" value="POTASSIUM VOLTAGE-GATED CHANNEL SUBFAMILY KQT MEMBER 4"/>
    <property type="match status" value="1"/>
</dbReference>
<dbReference type="GO" id="GO:0005249">
    <property type="term" value="F:voltage-gated potassium channel activity"/>
    <property type="evidence" value="ECO:0007669"/>
    <property type="project" value="InterPro"/>
</dbReference>
<feature type="region of interest" description="Disordered" evidence="20">
    <location>
        <begin position="1"/>
        <end position="48"/>
    </location>
</feature>
<dbReference type="Pfam" id="PF03520">
    <property type="entry name" value="KCNQ_channel"/>
    <property type="match status" value="2"/>
</dbReference>
<dbReference type="Proteomes" id="UP001274896">
    <property type="component" value="Unassembled WGS sequence"/>
</dbReference>
<feature type="transmembrane region" description="Helical" evidence="21">
    <location>
        <begin position="190"/>
        <end position="210"/>
    </location>
</feature>
<feature type="region of interest" description="Disordered" evidence="20">
    <location>
        <begin position="1350"/>
        <end position="1381"/>
    </location>
</feature>
<evidence type="ECO:0000256" key="17">
    <source>
        <dbReference type="ARBA" id="ARBA00023303"/>
    </source>
</evidence>
<dbReference type="PROSITE" id="PS51194">
    <property type="entry name" value="HELICASE_CTER"/>
    <property type="match status" value="1"/>
</dbReference>
<proteinExistence type="predicted"/>
<dbReference type="InterPro" id="IPR013821">
    <property type="entry name" value="K_chnl_volt-dep_KCNQ_C"/>
</dbReference>
<dbReference type="InterPro" id="IPR003937">
    <property type="entry name" value="K_chnl_volt-dep_KCNQ"/>
</dbReference>
<keyword evidence="14 21" id="KW-1133">Transmembrane helix</keyword>
<dbReference type="GO" id="GO:0003676">
    <property type="term" value="F:nucleic acid binding"/>
    <property type="evidence" value="ECO:0007669"/>
    <property type="project" value="InterPro"/>
</dbReference>
<dbReference type="Gene3D" id="6.10.140.1910">
    <property type="match status" value="2"/>
</dbReference>
<evidence type="ECO:0000259" key="22">
    <source>
        <dbReference type="PROSITE" id="PS51192"/>
    </source>
</evidence>
<dbReference type="SUPFAM" id="SSF81324">
    <property type="entry name" value="Voltage-gated potassium channels"/>
    <property type="match status" value="1"/>
</dbReference>
<dbReference type="PROSITE" id="PS00039">
    <property type="entry name" value="DEAD_ATP_HELICASE"/>
    <property type="match status" value="1"/>
</dbReference>
<feature type="domain" description="DEAD-box RNA helicase Q" evidence="24">
    <location>
        <begin position="1038"/>
        <end position="1066"/>
    </location>
</feature>
<dbReference type="GO" id="GO:0008076">
    <property type="term" value="C:voltage-gated potassium channel complex"/>
    <property type="evidence" value="ECO:0007669"/>
    <property type="project" value="TreeGrafter"/>
</dbReference>
<dbReference type="PANTHER" id="PTHR47735:SF8">
    <property type="entry name" value="POTASSIUM VOLTAGE-GATED CHANNEL SUBFAMILY KQT MEMBER 5"/>
    <property type="match status" value="1"/>
</dbReference>
<evidence type="ECO:0000256" key="7">
    <source>
        <dbReference type="ARBA" id="ARBA00022741"/>
    </source>
</evidence>
<feature type="transmembrane region" description="Helical" evidence="21">
    <location>
        <begin position="296"/>
        <end position="315"/>
    </location>
</feature>
<evidence type="ECO:0000256" key="9">
    <source>
        <dbReference type="ARBA" id="ARBA00022806"/>
    </source>
</evidence>
<feature type="compositionally biased region" description="Polar residues" evidence="20">
    <location>
        <begin position="1"/>
        <end position="35"/>
    </location>
</feature>
<evidence type="ECO:0000256" key="19">
    <source>
        <dbReference type="PROSITE-ProRule" id="PRU00552"/>
    </source>
</evidence>
<dbReference type="PRINTS" id="PR00169">
    <property type="entry name" value="KCHANNEL"/>
</dbReference>
<feature type="transmembrane region" description="Helical" evidence="21">
    <location>
        <begin position="84"/>
        <end position="103"/>
    </location>
</feature>
<evidence type="ECO:0000256" key="3">
    <source>
        <dbReference type="ARBA" id="ARBA00022448"/>
    </source>
</evidence>
<evidence type="ECO:0000256" key="16">
    <source>
        <dbReference type="ARBA" id="ARBA00023136"/>
    </source>
</evidence>
<dbReference type="Pfam" id="PF00520">
    <property type="entry name" value="Ion_trans"/>
    <property type="match status" value="1"/>
</dbReference>
<comment type="catalytic activity">
    <reaction evidence="18">
        <text>K(+)(in) = K(+)(out)</text>
        <dbReference type="Rhea" id="RHEA:29463"/>
        <dbReference type="ChEBI" id="CHEBI:29103"/>
    </reaction>
</comment>
<feature type="short sequence motif" description="Q motif" evidence="19">
    <location>
        <begin position="1038"/>
        <end position="1066"/>
    </location>
</feature>
<feature type="transmembrane region" description="Helical" evidence="21">
    <location>
        <begin position="231"/>
        <end position="250"/>
    </location>
</feature>
<keyword evidence="26" id="KW-1185">Reference proteome</keyword>
<sequence>MTSTAEPQSRMTSTAEPQDQATSTAEQQLRATSTAEHSHRAMSTDERRLRGDDVRLAEVWNSPRGGRAGARCCRNSPPLATAFFNVKLAIITVFIHVHVLGSPCAAKTAQTRRGMDSTRPLKIWVWLSIVALPPHRVLGSIVIIGLWIHCSFDQDKEIIGNDFILVFGCLVLSVFSTIPEHVELSNHCLLILEFVMIVVFGLEYIIRIWSAGCCCRYRGWQGRLRFARKPFCVIDIIVLIASIAVVSAGSQGNIFAASALRSLRFLQILRMVRMDRRGGTWKLLGSVVYAHSKELITAWYIGFLVLIFSSFLVYLVEKDINKQFTTYADALWWGTITLTTIGYGDKTPQTWPGRLLSAGFALLGISFFALPAGILGSGFALKVQEQHRQKHFEKRRNPAASLIQTSSFKRIMKFYVAKKKFKETLRPYDVKDVIEQYSAGHLDMLCRIKSLQTRLDTIVGPPQTLSSKAKTFSSPSLHSYYSQAKRKHSAPGVDQILGKGQIPMDRKIRDRILPEGESLEHDMSMLGRVCKVERQVQSIESKLDSLLDIYRQVLQKGSSSVLGLSALPLFELEQTSDYHSSIQSKDISSTQLSRSGISRSISDNLPCGLQLVLAPSELNVGTGFPTSSSSFSPSPLLQNRPSSPDSVYPASPPPILTPNNLSRAHSNFPELTRPLPMTTPNTHTLQLPTVAPLPPSRPSSMISETLQESNPNACLLNTQTEAVSDTEAKCSESTVQLRIRPEWSPKEEGSWRRHLSLEINPLSLTSSAAVNPLQDGRALGKSLSAQNLMLPSGTECHPNLSARSSGSSNNESNDRETLTDWGETELFINDKELATSKGNFTLLSQQSTDTSFSTELVQTVAGGPPRSQTRPTGSSESRSLPHVLIKLFLFVTKCFMINHGHYEGEVLIFGNSDVQQKASDLIKELVGLGKANGPGIYYGNESSRSMSDSCWSASTLQASAPPPSAPIDWSAIRENREKYETLKWQDLPPLKKNFYAEADSVAKRSAEEIRNWRKENNNIFVDDLKEEGKRAINNPVYTFEEAFARYPGIMENIARVGFQKPTPIQSQAWPIVLSGLDLIGIAQTGTGKTLSYLLPGFIHLDQQPVPRDKRNGPGMLVLTPTRELALQVLDEADRMLDMGFEPQIMKIILDIRPDRQTVMTSATWPTGVRRLAKSYLKDPMMVYVGTLDLAAVDTVQQTVLIVQEEEKKAYVFDFIYDMEPADKVLIFVGKKIVADDLSSDLCLRGIAVQSLHGDREQCDREEALQDFKDGRVRILVATDLASRGLDVHDISHVFNFDFPRNIEERSGVSVTLMTRADWKMAGELVHILERAGQEVPEELVLMAERYDKHQKEKEMFPTKPRGGWGQRGGRDGFRGGSNRRF</sequence>
<evidence type="ECO:0000256" key="14">
    <source>
        <dbReference type="ARBA" id="ARBA00022989"/>
    </source>
</evidence>
<dbReference type="Pfam" id="PF00271">
    <property type="entry name" value="Helicase_C"/>
    <property type="match status" value="1"/>
</dbReference>
<dbReference type="EC" id="3.6.4.13" evidence="2"/>
<feature type="compositionally biased region" description="Low complexity" evidence="20">
    <location>
        <begin position="799"/>
        <end position="811"/>
    </location>
</feature>
<gene>
    <name evidence="25" type="ORF">QTP70_004196</name>
</gene>
<keyword evidence="7" id="KW-0547">Nucleotide-binding</keyword>
<feature type="transmembrane region" description="Helical" evidence="21">
    <location>
        <begin position="159"/>
        <end position="178"/>
    </location>
</feature>
<evidence type="ECO:0000256" key="6">
    <source>
        <dbReference type="ARBA" id="ARBA00022692"/>
    </source>
</evidence>
<dbReference type="InterPro" id="IPR011545">
    <property type="entry name" value="DEAD/DEAH_box_helicase_dom"/>
</dbReference>